<evidence type="ECO:0000313" key="1">
    <source>
        <dbReference type="EMBL" id="CAB4143610.1"/>
    </source>
</evidence>
<accession>A0A6J5MES0</accession>
<protein>
    <submittedName>
        <fullName evidence="1">Uncharacterized protein</fullName>
    </submittedName>
</protein>
<name>A0A6J5MES0_9CAUD</name>
<organism evidence="1">
    <name type="scientific">uncultured Caudovirales phage</name>
    <dbReference type="NCBI Taxonomy" id="2100421"/>
    <lineage>
        <taxon>Viruses</taxon>
        <taxon>Duplodnaviria</taxon>
        <taxon>Heunggongvirae</taxon>
        <taxon>Uroviricota</taxon>
        <taxon>Caudoviricetes</taxon>
        <taxon>Peduoviridae</taxon>
        <taxon>Maltschvirus</taxon>
        <taxon>Maltschvirus maltsch</taxon>
    </lineage>
</organism>
<dbReference type="EMBL" id="LR796421">
    <property type="protein sequence ID" value="CAB4143610.1"/>
    <property type="molecule type" value="Genomic_DNA"/>
</dbReference>
<reference evidence="1" key="1">
    <citation type="submission" date="2020-04" db="EMBL/GenBank/DDBJ databases">
        <authorList>
            <person name="Chiriac C."/>
            <person name="Salcher M."/>
            <person name="Ghai R."/>
            <person name="Kavagutti S V."/>
        </authorList>
    </citation>
    <scope>NUCLEOTIDE SEQUENCE</scope>
</reference>
<proteinExistence type="predicted"/>
<sequence>MKAQQLRKLIREEVQSILREEFDYTHVKPFKGEVQKMVSQLTTLNAKIEENGPLSEEIQDAIDSLNELFSKLR</sequence>
<gene>
    <name evidence="1" type="ORF">UFOVP450_180</name>
</gene>